<dbReference type="SMART" id="SM00316">
    <property type="entry name" value="S1"/>
    <property type="match status" value="4"/>
</dbReference>
<dbReference type="AlphaFoldDB" id="A0A135YZM2"/>
<protein>
    <submittedName>
        <fullName evidence="6">S1 RNA binding domain protein</fullName>
    </submittedName>
</protein>
<dbReference type="CDD" id="cd04465">
    <property type="entry name" value="S1_RPS1_repeat_ec2_hs2"/>
    <property type="match status" value="1"/>
</dbReference>
<feature type="coiled-coil region" evidence="4">
    <location>
        <begin position="206"/>
        <end position="238"/>
    </location>
</feature>
<keyword evidence="4" id="KW-0175">Coiled coil</keyword>
<evidence type="ECO:0000256" key="4">
    <source>
        <dbReference type="SAM" id="Coils"/>
    </source>
</evidence>
<keyword evidence="3" id="KW-0687">Ribonucleoprotein</keyword>
<dbReference type="GO" id="GO:0003735">
    <property type="term" value="F:structural constituent of ribosome"/>
    <property type="evidence" value="ECO:0007669"/>
    <property type="project" value="TreeGrafter"/>
</dbReference>
<dbReference type="SUPFAM" id="SSF50249">
    <property type="entry name" value="Nucleic acid-binding proteins"/>
    <property type="match status" value="4"/>
</dbReference>
<dbReference type="GO" id="GO:0005737">
    <property type="term" value="C:cytoplasm"/>
    <property type="evidence" value="ECO:0007669"/>
    <property type="project" value="UniProtKB-ARBA"/>
</dbReference>
<dbReference type="PANTHER" id="PTHR10724:SF7">
    <property type="entry name" value="SMALL RIBOSOMAL SUBUNIT PROTEIN BS1C"/>
    <property type="match status" value="1"/>
</dbReference>
<dbReference type="STRING" id="1261.HMPREF3195_00047"/>
<dbReference type="EMBL" id="LSQZ01000001">
    <property type="protein sequence ID" value="KXI14858.1"/>
    <property type="molecule type" value="Genomic_DNA"/>
</dbReference>
<comment type="similarity">
    <text evidence="1">Belongs to the bacterial ribosomal protein bS1 family.</text>
</comment>
<dbReference type="PROSITE" id="PS50126">
    <property type="entry name" value="S1"/>
    <property type="match status" value="4"/>
</dbReference>
<dbReference type="Pfam" id="PF00575">
    <property type="entry name" value="S1"/>
    <property type="match status" value="3"/>
</dbReference>
<dbReference type="InterPro" id="IPR050437">
    <property type="entry name" value="Ribos_protein_bS1-like"/>
</dbReference>
<feature type="domain" description="S1 motif" evidence="5">
    <location>
        <begin position="130"/>
        <end position="196"/>
    </location>
</feature>
<evidence type="ECO:0000256" key="2">
    <source>
        <dbReference type="ARBA" id="ARBA00022980"/>
    </source>
</evidence>
<accession>A0A135YZM2</accession>
<sequence length="432" mass="48763">MKTCVIILDMDTTRRKDVIIMENLTMQELLDMQEQELSKINVGEEITGKVARITNDELTLKLEVGFDGVIPAGEVNLAKGQTLADVYKLDEEVTGVITNVSYKDATIKISILKLEQQKDLKELQVAMDEHKTITVHTVKALDRGLYASYKSHNMFMPISQIDTKFVKDTNEYVGMDLECYIKEINARKNRIIISHREVAQEILDAERQEKREKFKAEREAERARIKAEREAAKIAREELFNSLEVGEKRTGKVTNIMSYGAFIDLGGVEGLAHINNLSWTRVADVESVVSVGDEVDVYIQDINPENKRIALSLKNPDEDPWKKIAEEVSVGSHVTAKVLRIIDKGAFVEVKPGVEAYLPIGELSEDRVNKVEDVVNIGDEVKAAIIKFNPDTKRMMLSIKELTREPEEDFSQYMSVGDDSMGTIGELIKEKN</sequence>
<evidence type="ECO:0000313" key="7">
    <source>
        <dbReference type="Proteomes" id="UP000070326"/>
    </source>
</evidence>
<gene>
    <name evidence="6" type="ORF">HMPREF3195_00047</name>
</gene>
<dbReference type="Proteomes" id="UP000070326">
    <property type="component" value="Unassembled WGS sequence"/>
</dbReference>
<evidence type="ECO:0000256" key="3">
    <source>
        <dbReference type="ARBA" id="ARBA00023274"/>
    </source>
</evidence>
<evidence type="ECO:0000313" key="6">
    <source>
        <dbReference type="EMBL" id="KXI14858.1"/>
    </source>
</evidence>
<evidence type="ECO:0000256" key="1">
    <source>
        <dbReference type="ARBA" id="ARBA00006767"/>
    </source>
</evidence>
<evidence type="ECO:0000259" key="5">
    <source>
        <dbReference type="PROSITE" id="PS50126"/>
    </source>
</evidence>
<feature type="domain" description="S1 motif" evidence="5">
    <location>
        <begin position="331"/>
        <end position="400"/>
    </location>
</feature>
<comment type="caution">
    <text evidence="6">The sequence shown here is derived from an EMBL/GenBank/DDBJ whole genome shotgun (WGS) entry which is preliminary data.</text>
</comment>
<dbReference type="GO" id="GO:0006412">
    <property type="term" value="P:translation"/>
    <property type="evidence" value="ECO:0007669"/>
    <property type="project" value="TreeGrafter"/>
</dbReference>
<dbReference type="InterPro" id="IPR003029">
    <property type="entry name" value="S1_domain"/>
</dbReference>
<dbReference type="CDD" id="cd05688">
    <property type="entry name" value="S1_RPS1_repeat_ec3"/>
    <property type="match status" value="1"/>
</dbReference>
<reference evidence="6 7" key="1">
    <citation type="submission" date="2016-02" db="EMBL/GenBank/DDBJ databases">
        <authorList>
            <person name="Wen L."/>
            <person name="He K."/>
            <person name="Yang H."/>
        </authorList>
    </citation>
    <scope>NUCLEOTIDE SEQUENCE [LARGE SCALE GENOMIC DNA]</scope>
    <source>
        <strain evidence="6 7">MJR8628A</strain>
    </source>
</reference>
<feature type="domain" description="S1 motif" evidence="5">
    <location>
        <begin position="246"/>
        <end position="314"/>
    </location>
</feature>
<name>A0A135YZM2_9FIRM</name>
<dbReference type="FunFam" id="2.40.50.140:FF:000051">
    <property type="entry name" value="RNA-binding transcriptional accessory protein"/>
    <property type="match status" value="1"/>
</dbReference>
<proteinExistence type="inferred from homology"/>
<dbReference type="PANTHER" id="PTHR10724">
    <property type="entry name" value="30S RIBOSOMAL PROTEIN S1"/>
    <property type="match status" value="1"/>
</dbReference>
<organism evidence="6 7">
    <name type="scientific">Peptostreptococcus anaerobius</name>
    <dbReference type="NCBI Taxonomy" id="1261"/>
    <lineage>
        <taxon>Bacteria</taxon>
        <taxon>Bacillati</taxon>
        <taxon>Bacillota</taxon>
        <taxon>Clostridia</taxon>
        <taxon>Peptostreptococcales</taxon>
        <taxon>Peptostreptococcaceae</taxon>
        <taxon>Peptostreptococcus</taxon>
    </lineage>
</organism>
<dbReference type="PATRIC" id="fig|1261.3.peg.449"/>
<dbReference type="InterPro" id="IPR012340">
    <property type="entry name" value="NA-bd_OB-fold"/>
</dbReference>
<dbReference type="eggNOG" id="COG0539">
    <property type="taxonomic scope" value="Bacteria"/>
</dbReference>
<keyword evidence="2" id="KW-0689">Ribosomal protein</keyword>
<dbReference type="Gene3D" id="2.40.50.140">
    <property type="entry name" value="Nucleic acid-binding proteins"/>
    <property type="match status" value="3"/>
</dbReference>
<dbReference type="GO" id="GO:0003729">
    <property type="term" value="F:mRNA binding"/>
    <property type="evidence" value="ECO:0007669"/>
    <property type="project" value="UniProtKB-ARBA"/>
</dbReference>
<feature type="domain" description="S1 motif" evidence="5">
    <location>
        <begin position="43"/>
        <end position="112"/>
    </location>
</feature>